<dbReference type="EMBL" id="BRXU01000001">
    <property type="protein sequence ID" value="GLC47950.1"/>
    <property type="molecule type" value="Genomic_DNA"/>
</dbReference>
<protein>
    <recommendedName>
        <fullName evidence="4">TraB domain-containing protein</fullName>
    </recommendedName>
</protein>
<proteinExistence type="predicted"/>
<organism evidence="2 3">
    <name type="scientific">Pleodorina starrii</name>
    <dbReference type="NCBI Taxonomy" id="330485"/>
    <lineage>
        <taxon>Eukaryota</taxon>
        <taxon>Viridiplantae</taxon>
        <taxon>Chlorophyta</taxon>
        <taxon>core chlorophytes</taxon>
        <taxon>Chlorophyceae</taxon>
        <taxon>CS clade</taxon>
        <taxon>Chlamydomonadales</taxon>
        <taxon>Volvocaceae</taxon>
        <taxon>Pleodorina</taxon>
    </lineage>
</organism>
<evidence type="ECO:0008006" key="4">
    <source>
        <dbReference type="Google" id="ProtNLM"/>
    </source>
</evidence>
<feature type="region of interest" description="Disordered" evidence="1">
    <location>
        <begin position="159"/>
        <end position="230"/>
    </location>
</feature>
<sequence length="230" mass="24984">MYKEQNAARAAKQYLGASNLCASQLPFSAVMQTAYTEQASASTHDAQLQRLLLTGPPPDFDFRTEVTACSRQWVDEHAPQLRDLVDDGTLVVVPRRPDYLERRTDGYCEPRVVLLVGTAHVSRRSQLDVDRVIRAVVPDSVVVELCKSRSAALVVTTRGSVPPAGPNPHVSGRSAMDAVTTPNGSASGSGSDSEPVLECLRRQHQRCSVGRQRKSSSDTGLLPAYRRSVA</sequence>
<feature type="compositionally biased region" description="Polar residues" evidence="1">
    <location>
        <begin position="180"/>
        <end position="192"/>
    </location>
</feature>
<dbReference type="InterPro" id="IPR046345">
    <property type="entry name" value="TraB_PrgY-like"/>
</dbReference>
<reference evidence="2 3" key="1">
    <citation type="journal article" date="2023" name="Commun. Biol.">
        <title>Reorganization of the ancestral sex-determining regions during the evolution of trioecy in Pleodorina starrii.</title>
        <authorList>
            <person name="Takahashi K."/>
            <person name="Suzuki S."/>
            <person name="Kawai-Toyooka H."/>
            <person name="Yamamoto K."/>
            <person name="Hamaji T."/>
            <person name="Ootsuki R."/>
            <person name="Yamaguchi H."/>
            <person name="Kawachi M."/>
            <person name="Higashiyama T."/>
            <person name="Nozaki H."/>
        </authorList>
    </citation>
    <scope>NUCLEOTIDE SEQUENCE [LARGE SCALE GENOMIC DNA]</scope>
    <source>
        <strain evidence="2 3">NIES-4479</strain>
    </source>
</reference>
<gene>
    <name evidence="2" type="primary">PLEST000468</name>
    <name evidence="2" type="ORF">PLESTB_000043000</name>
</gene>
<dbReference type="AlphaFoldDB" id="A0A9W6B9X8"/>
<evidence type="ECO:0000313" key="2">
    <source>
        <dbReference type="EMBL" id="GLC47950.1"/>
    </source>
</evidence>
<keyword evidence="3" id="KW-1185">Reference proteome</keyword>
<name>A0A9W6B9X8_9CHLO</name>
<dbReference type="PANTHER" id="PTHR21530">
    <property type="entry name" value="PHEROMONE SHUTDOWN PROTEIN"/>
    <property type="match status" value="1"/>
</dbReference>
<dbReference type="PANTHER" id="PTHR21530:SF0">
    <property type="entry name" value="TRAB FAMILY PROTEIN"/>
    <property type="match status" value="1"/>
</dbReference>
<evidence type="ECO:0000313" key="3">
    <source>
        <dbReference type="Proteomes" id="UP001165080"/>
    </source>
</evidence>
<accession>A0A9W6B9X8</accession>
<evidence type="ECO:0000256" key="1">
    <source>
        <dbReference type="SAM" id="MobiDB-lite"/>
    </source>
</evidence>
<comment type="caution">
    <text evidence="2">The sequence shown here is derived from an EMBL/GenBank/DDBJ whole genome shotgun (WGS) entry which is preliminary data.</text>
</comment>
<dbReference type="Proteomes" id="UP001165080">
    <property type="component" value="Unassembled WGS sequence"/>
</dbReference>